<dbReference type="SUPFAM" id="SSF52540">
    <property type="entry name" value="P-loop containing nucleoside triphosphate hydrolases"/>
    <property type="match status" value="1"/>
</dbReference>
<dbReference type="Proteomes" id="UP000466864">
    <property type="component" value="Unassembled WGS sequence"/>
</dbReference>
<sequence>MIEVIQASKAFAGVEAVRDLTCRIRDGEVFGMVGTNGAGKSTLLRMLAGVLRPDSGEIRIDGEPVWENESAKSRICFISDTGYFPINATAESMTELYRVVYPGFDTERFEKLMGRFGLPKNQKIRTFSRGMKKQLSVLLGICAGTKYLFCDETFDGLDPVMRQAVKSIFATEMLDREFVPVVASHNLRELEDFCDHVGLLHQGGILFSENLSDLKMNMQKVQCVIRDPEAEKQLLADLDIVRLDRRGSMLTLVVRGDRDVILARVQSADPVFAEELPLTLEEIFITETEVAGYDIKNIIA</sequence>
<gene>
    <name evidence="5" type="ORF">FYJ60_07270</name>
</gene>
<reference evidence="5 6" key="1">
    <citation type="submission" date="2019-08" db="EMBL/GenBank/DDBJ databases">
        <title>In-depth cultivation of the pig gut microbiome towards novel bacterial diversity and tailored functional studies.</title>
        <authorList>
            <person name="Wylensek D."/>
            <person name="Hitch T.C.A."/>
            <person name="Clavel T."/>
        </authorList>
    </citation>
    <scope>NUCLEOTIDE SEQUENCE [LARGE SCALE GENOMIC DNA]</scope>
    <source>
        <strain evidence="5 6">Oil+RF-744-WCA-WT-13</strain>
    </source>
</reference>
<name>A0A7X2P8H7_9FIRM</name>
<dbReference type="EMBL" id="VUMV01000004">
    <property type="protein sequence ID" value="MST82111.1"/>
    <property type="molecule type" value="Genomic_DNA"/>
</dbReference>
<dbReference type="InterPro" id="IPR003593">
    <property type="entry name" value="AAA+_ATPase"/>
</dbReference>
<keyword evidence="1" id="KW-0813">Transport</keyword>
<dbReference type="PROSITE" id="PS50893">
    <property type="entry name" value="ABC_TRANSPORTER_2"/>
    <property type="match status" value="1"/>
</dbReference>
<keyword evidence="3 5" id="KW-0067">ATP-binding</keyword>
<keyword evidence="2" id="KW-0547">Nucleotide-binding</keyword>
<comment type="caution">
    <text evidence="5">The sequence shown here is derived from an EMBL/GenBank/DDBJ whole genome shotgun (WGS) entry which is preliminary data.</text>
</comment>
<keyword evidence="6" id="KW-1185">Reference proteome</keyword>
<dbReference type="PANTHER" id="PTHR42939:SF1">
    <property type="entry name" value="ABC TRANSPORTER ATP-BINDING PROTEIN ALBC-RELATED"/>
    <property type="match status" value="1"/>
</dbReference>
<dbReference type="GO" id="GO:0005524">
    <property type="term" value="F:ATP binding"/>
    <property type="evidence" value="ECO:0007669"/>
    <property type="project" value="UniProtKB-KW"/>
</dbReference>
<dbReference type="AlphaFoldDB" id="A0A7X2P8H7"/>
<dbReference type="Gene3D" id="3.40.50.300">
    <property type="entry name" value="P-loop containing nucleotide triphosphate hydrolases"/>
    <property type="match status" value="1"/>
</dbReference>
<dbReference type="InterPro" id="IPR051782">
    <property type="entry name" value="ABC_Transporter_VariousFunc"/>
</dbReference>
<evidence type="ECO:0000313" key="6">
    <source>
        <dbReference type="Proteomes" id="UP000466864"/>
    </source>
</evidence>
<dbReference type="GO" id="GO:0016887">
    <property type="term" value="F:ATP hydrolysis activity"/>
    <property type="evidence" value="ECO:0007669"/>
    <property type="project" value="InterPro"/>
</dbReference>
<evidence type="ECO:0000313" key="5">
    <source>
        <dbReference type="EMBL" id="MST82111.1"/>
    </source>
</evidence>
<dbReference type="SMART" id="SM00382">
    <property type="entry name" value="AAA"/>
    <property type="match status" value="1"/>
</dbReference>
<evidence type="ECO:0000256" key="1">
    <source>
        <dbReference type="ARBA" id="ARBA00022448"/>
    </source>
</evidence>
<organism evidence="5 6">
    <name type="scientific">Bilifractor porci</name>
    <dbReference type="NCBI Taxonomy" id="2606636"/>
    <lineage>
        <taxon>Bacteria</taxon>
        <taxon>Bacillati</taxon>
        <taxon>Bacillota</taxon>
        <taxon>Clostridia</taxon>
        <taxon>Lachnospirales</taxon>
        <taxon>Lachnospiraceae</taxon>
        <taxon>Bilifractor</taxon>
    </lineage>
</organism>
<dbReference type="InterPro" id="IPR027417">
    <property type="entry name" value="P-loop_NTPase"/>
</dbReference>
<dbReference type="RefSeq" id="WP_154458015.1">
    <property type="nucleotide sequence ID" value="NZ_VUMV01000004.1"/>
</dbReference>
<accession>A0A7X2P8H7</accession>
<feature type="domain" description="ABC transporter" evidence="4">
    <location>
        <begin position="2"/>
        <end position="227"/>
    </location>
</feature>
<dbReference type="PANTHER" id="PTHR42939">
    <property type="entry name" value="ABC TRANSPORTER ATP-BINDING PROTEIN ALBC-RELATED"/>
    <property type="match status" value="1"/>
</dbReference>
<evidence type="ECO:0000256" key="3">
    <source>
        <dbReference type="ARBA" id="ARBA00022840"/>
    </source>
</evidence>
<dbReference type="Pfam" id="PF00005">
    <property type="entry name" value="ABC_tran"/>
    <property type="match status" value="1"/>
</dbReference>
<evidence type="ECO:0000256" key="2">
    <source>
        <dbReference type="ARBA" id="ARBA00022741"/>
    </source>
</evidence>
<dbReference type="InterPro" id="IPR003439">
    <property type="entry name" value="ABC_transporter-like_ATP-bd"/>
</dbReference>
<evidence type="ECO:0000259" key="4">
    <source>
        <dbReference type="PROSITE" id="PS50893"/>
    </source>
</evidence>
<protein>
    <submittedName>
        <fullName evidence="5">ABC transporter ATP-binding protein</fullName>
    </submittedName>
</protein>
<proteinExistence type="predicted"/>
<dbReference type="CDD" id="cd03230">
    <property type="entry name" value="ABC_DR_subfamily_A"/>
    <property type="match status" value="1"/>
</dbReference>